<accession>A0A9X3EZ49</accession>
<organism evidence="2 3">
    <name type="scientific">Nannocystis pusilla</name>
    <dbReference type="NCBI Taxonomy" id="889268"/>
    <lineage>
        <taxon>Bacteria</taxon>
        <taxon>Pseudomonadati</taxon>
        <taxon>Myxococcota</taxon>
        <taxon>Polyangia</taxon>
        <taxon>Nannocystales</taxon>
        <taxon>Nannocystaceae</taxon>
        <taxon>Nannocystis</taxon>
    </lineage>
</organism>
<evidence type="ECO:0000313" key="2">
    <source>
        <dbReference type="EMBL" id="MCY1012039.1"/>
    </source>
</evidence>
<protein>
    <submittedName>
        <fullName evidence="2">DUF2807 domain-containing protein</fullName>
    </submittedName>
</protein>
<name>A0A9X3EZ49_9BACT</name>
<dbReference type="EMBL" id="JAPNKE010000002">
    <property type="protein sequence ID" value="MCY1012039.1"/>
    <property type="molecule type" value="Genomic_DNA"/>
</dbReference>
<reference evidence="2" key="1">
    <citation type="submission" date="2022-11" db="EMBL/GenBank/DDBJ databases">
        <title>Minimal conservation of predation-associated metabolite biosynthetic gene clusters underscores biosynthetic potential of Myxococcota including descriptions for ten novel species: Archangium lansinium sp. nov., Myxococcus landrumus sp. nov., Nannocystis bai.</title>
        <authorList>
            <person name="Ahearne A."/>
            <person name="Stevens C."/>
            <person name="Phillips K."/>
        </authorList>
    </citation>
    <scope>NUCLEOTIDE SEQUENCE</scope>
    <source>
        <strain evidence="2">Na p29</strain>
    </source>
</reference>
<gene>
    <name evidence="2" type="ORF">OV079_42140</name>
</gene>
<sequence>MPRLARHTCLRSRLAASLALPFALVAGGCFMAIGDGELAVDERSLAGFDAVVNDSALDVEIALGEADAVRVVCDANLLDRVETVVKNGALRIDRAGLYGLHPRAGCRVEVEVEHLRAVSNSGSGAILTLGDVTELTEIHQEGSGSITVEALTVTHADVTSTGSGSVHLAGTIDDVVFVNTGSGSIHARELLAETAQARSTGSGGLELHTSELVDAELTGSGDIHVWGSPDDRHTRVTGSGRVVFH</sequence>
<dbReference type="RefSeq" id="WP_267775375.1">
    <property type="nucleotide sequence ID" value="NZ_JAPNKE010000002.1"/>
</dbReference>
<evidence type="ECO:0000259" key="1">
    <source>
        <dbReference type="Pfam" id="PF10988"/>
    </source>
</evidence>
<dbReference type="InterPro" id="IPR021255">
    <property type="entry name" value="DUF2807"/>
</dbReference>
<evidence type="ECO:0000313" key="3">
    <source>
        <dbReference type="Proteomes" id="UP001150924"/>
    </source>
</evidence>
<dbReference type="Gene3D" id="2.160.20.120">
    <property type="match status" value="1"/>
</dbReference>
<feature type="domain" description="Putative auto-transporter adhesin head GIN" evidence="1">
    <location>
        <begin position="48"/>
        <end position="229"/>
    </location>
</feature>
<dbReference type="Proteomes" id="UP001150924">
    <property type="component" value="Unassembled WGS sequence"/>
</dbReference>
<proteinExistence type="predicted"/>
<dbReference type="PROSITE" id="PS51257">
    <property type="entry name" value="PROKAR_LIPOPROTEIN"/>
    <property type="match status" value="1"/>
</dbReference>
<dbReference type="AlphaFoldDB" id="A0A9X3EZ49"/>
<keyword evidence="3" id="KW-1185">Reference proteome</keyword>
<comment type="caution">
    <text evidence="2">The sequence shown here is derived from an EMBL/GenBank/DDBJ whole genome shotgun (WGS) entry which is preliminary data.</text>
</comment>
<dbReference type="Pfam" id="PF10988">
    <property type="entry name" value="DUF2807"/>
    <property type="match status" value="1"/>
</dbReference>